<name>A0ABV0XIW9_9TELE</name>
<dbReference type="Proteomes" id="UP001469553">
    <property type="component" value="Unassembled WGS sequence"/>
</dbReference>
<sequence length="105" mass="11509">MLSKPKPGPKSLFKIHAWLLPKEGSLLGPAKALLIFMLCPSNTIENAGQRKELGCSVFSTVIFLCGYQLCYSKEQFGRASGQAGRQINSLAWWAPDNFAVSETAF</sequence>
<gene>
    <name evidence="1" type="ORF">AMECASPLE_029936</name>
</gene>
<reference evidence="1 2" key="1">
    <citation type="submission" date="2021-06" db="EMBL/GenBank/DDBJ databases">
        <authorList>
            <person name="Palmer J.M."/>
        </authorList>
    </citation>
    <scope>NUCLEOTIDE SEQUENCE [LARGE SCALE GENOMIC DNA]</scope>
    <source>
        <strain evidence="1 2">AS_MEX2019</strain>
        <tissue evidence="1">Muscle</tissue>
    </source>
</reference>
<organism evidence="1 2">
    <name type="scientific">Ameca splendens</name>
    <dbReference type="NCBI Taxonomy" id="208324"/>
    <lineage>
        <taxon>Eukaryota</taxon>
        <taxon>Metazoa</taxon>
        <taxon>Chordata</taxon>
        <taxon>Craniata</taxon>
        <taxon>Vertebrata</taxon>
        <taxon>Euteleostomi</taxon>
        <taxon>Actinopterygii</taxon>
        <taxon>Neopterygii</taxon>
        <taxon>Teleostei</taxon>
        <taxon>Neoteleostei</taxon>
        <taxon>Acanthomorphata</taxon>
        <taxon>Ovalentaria</taxon>
        <taxon>Atherinomorphae</taxon>
        <taxon>Cyprinodontiformes</taxon>
        <taxon>Goodeidae</taxon>
        <taxon>Ameca</taxon>
    </lineage>
</organism>
<evidence type="ECO:0000313" key="2">
    <source>
        <dbReference type="Proteomes" id="UP001469553"/>
    </source>
</evidence>
<proteinExistence type="predicted"/>
<keyword evidence="2" id="KW-1185">Reference proteome</keyword>
<accession>A0ABV0XIW9</accession>
<evidence type="ECO:0000313" key="1">
    <source>
        <dbReference type="EMBL" id="MEQ2281400.1"/>
    </source>
</evidence>
<comment type="caution">
    <text evidence="1">The sequence shown here is derived from an EMBL/GenBank/DDBJ whole genome shotgun (WGS) entry which is preliminary data.</text>
</comment>
<dbReference type="EMBL" id="JAHRIP010003493">
    <property type="protein sequence ID" value="MEQ2281400.1"/>
    <property type="molecule type" value="Genomic_DNA"/>
</dbReference>
<protein>
    <submittedName>
        <fullName evidence="1">Uncharacterized protein</fullName>
    </submittedName>
</protein>